<reference evidence="2 3" key="1">
    <citation type="submission" date="2024-02" db="EMBL/GenBank/DDBJ databases">
        <title>High-quality chromosome-scale genome assembly of Pensacola bahiagrass (Paspalum notatum Flugge var. saurae).</title>
        <authorList>
            <person name="Vega J.M."/>
            <person name="Podio M."/>
            <person name="Orjuela J."/>
            <person name="Siena L.A."/>
            <person name="Pessino S.C."/>
            <person name="Combes M.C."/>
            <person name="Mariac C."/>
            <person name="Albertini E."/>
            <person name="Pupilli F."/>
            <person name="Ortiz J.P.A."/>
            <person name="Leblanc O."/>
        </authorList>
    </citation>
    <scope>NUCLEOTIDE SEQUENCE [LARGE SCALE GENOMIC DNA]</scope>
    <source>
        <strain evidence="2">R1</strain>
        <tissue evidence="2">Leaf</tissue>
    </source>
</reference>
<keyword evidence="3" id="KW-1185">Reference proteome</keyword>
<accession>A0AAQ3TJE2</accession>
<evidence type="ECO:0000256" key="1">
    <source>
        <dbReference type="SAM" id="Phobius"/>
    </source>
</evidence>
<organism evidence="2 3">
    <name type="scientific">Paspalum notatum var. saurae</name>
    <dbReference type="NCBI Taxonomy" id="547442"/>
    <lineage>
        <taxon>Eukaryota</taxon>
        <taxon>Viridiplantae</taxon>
        <taxon>Streptophyta</taxon>
        <taxon>Embryophyta</taxon>
        <taxon>Tracheophyta</taxon>
        <taxon>Spermatophyta</taxon>
        <taxon>Magnoliopsida</taxon>
        <taxon>Liliopsida</taxon>
        <taxon>Poales</taxon>
        <taxon>Poaceae</taxon>
        <taxon>PACMAD clade</taxon>
        <taxon>Panicoideae</taxon>
        <taxon>Andropogonodae</taxon>
        <taxon>Paspaleae</taxon>
        <taxon>Paspalinae</taxon>
        <taxon>Paspalum</taxon>
    </lineage>
</organism>
<protein>
    <submittedName>
        <fullName evidence="2">Uncharacterized protein</fullName>
    </submittedName>
</protein>
<evidence type="ECO:0000313" key="2">
    <source>
        <dbReference type="EMBL" id="WVZ74715.1"/>
    </source>
</evidence>
<dbReference type="AlphaFoldDB" id="A0AAQ3TJE2"/>
<keyword evidence="1" id="KW-0812">Transmembrane</keyword>
<keyword evidence="1" id="KW-0472">Membrane</keyword>
<dbReference type="EMBL" id="CP144749">
    <property type="protein sequence ID" value="WVZ74715.1"/>
    <property type="molecule type" value="Genomic_DNA"/>
</dbReference>
<gene>
    <name evidence="2" type="ORF">U9M48_022868</name>
</gene>
<name>A0AAQ3TJE2_PASNO</name>
<proteinExistence type="predicted"/>
<keyword evidence="1" id="KW-1133">Transmembrane helix</keyword>
<sequence length="161" mass="17916">MLDSNTSRTLKIYLLGLDKYGPSILIFVFCVSSCNCANMSNPVVVLRRIELQRQIAIAVEMKSLLQYFVNQLISLTSLVMQELVQQVNVQYTENMTAERASLALCIWLVDWSTGQSGIHGSPVGDDHELNSENAQVAEAWSYLQIIGDEGGICRGEDDKAR</sequence>
<evidence type="ECO:0000313" key="3">
    <source>
        <dbReference type="Proteomes" id="UP001341281"/>
    </source>
</evidence>
<feature type="transmembrane region" description="Helical" evidence="1">
    <location>
        <begin position="20"/>
        <end position="38"/>
    </location>
</feature>
<dbReference type="Proteomes" id="UP001341281">
    <property type="component" value="Chromosome 05"/>
</dbReference>